<dbReference type="InterPro" id="IPR006531">
    <property type="entry name" value="Gp5/Vgr_OB"/>
</dbReference>
<dbReference type="InterPro" id="IPR037026">
    <property type="entry name" value="Vgr_OB-fold_dom_sf"/>
</dbReference>
<name>A0A2W4WL82_9CYAN</name>
<dbReference type="AlphaFoldDB" id="A0A2W4WL82"/>
<protein>
    <recommendedName>
        <fullName evidence="1">Gp5/Type VI secretion system Vgr protein OB-fold domain-containing protein</fullName>
    </recommendedName>
</protein>
<reference evidence="2 3" key="2">
    <citation type="submission" date="2018-06" db="EMBL/GenBank/DDBJ databases">
        <title>Metagenomic assembly of (sub)arctic Cyanobacteria and their associated microbiome from non-axenic cultures.</title>
        <authorList>
            <person name="Baurain D."/>
        </authorList>
    </citation>
    <scope>NUCLEOTIDE SEQUENCE [LARGE SCALE GENOMIC DNA]</scope>
    <source>
        <strain evidence="2">ULC027bin1</strain>
    </source>
</reference>
<evidence type="ECO:0000313" key="2">
    <source>
        <dbReference type="EMBL" id="PZO43947.1"/>
    </source>
</evidence>
<reference evidence="3" key="1">
    <citation type="submission" date="2018-04" db="EMBL/GenBank/DDBJ databases">
        <authorList>
            <person name="Cornet L."/>
        </authorList>
    </citation>
    <scope>NUCLEOTIDE SEQUENCE [LARGE SCALE GENOMIC DNA]</scope>
</reference>
<sequence length="228" mass="23779">MNANNLYEIPTPSRTEGCYLAEVVSVQDPENLGRVQIISLHADGVTNHNAPIWARVAVPFAGRNRGAFLLPSVGDEVLINFLQGDARFPIVVGGLWNGAARPPETLPGGQVDRWTIVGAAGTRIAIVEESDPTISFTTPGGVSGEFRDLSGGKIEFIAAGTTITVDTQGVSVSTPSRVSVSASQVDVSAGQVNVNAAISNFSGIVRCDVMQATTVIASTYTPGAGNIW</sequence>
<dbReference type="Proteomes" id="UP000249794">
    <property type="component" value="Unassembled WGS sequence"/>
</dbReference>
<dbReference type="Gene3D" id="2.40.50.230">
    <property type="entry name" value="Gp5 N-terminal domain"/>
    <property type="match status" value="1"/>
</dbReference>
<dbReference type="Pfam" id="PF04717">
    <property type="entry name" value="Phage_base_V"/>
    <property type="match status" value="1"/>
</dbReference>
<evidence type="ECO:0000259" key="1">
    <source>
        <dbReference type="Pfam" id="PF04717"/>
    </source>
</evidence>
<accession>A0A2W4WL82</accession>
<gene>
    <name evidence="2" type="ORF">DCF15_22345</name>
</gene>
<dbReference type="EMBL" id="QBMP01000394">
    <property type="protein sequence ID" value="PZO43947.1"/>
    <property type="molecule type" value="Genomic_DNA"/>
</dbReference>
<comment type="caution">
    <text evidence="2">The sequence shown here is derived from an EMBL/GenBank/DDBJ whole genome shotgun (WGS) entry which is preliminary data.</text>
</comment>
<evidence type="ECO:0000313" key="3">
    <source>
        <dbReference type="Proteomes" id="UP000249794"/>
    </source>
</evidence>
<dbReference type="SUPFAM" id="SSF69255">
    <property type="entry name" value="gp5 N-terminal domain-like"/>
    <property type="match status" value="1"/>
</dbReference>
<organism evidence="2 3">
    <name type="scientific">Phormidesmis priestleyi</name>
    <dbReference type="NCBI Taxonomy" id="268141"/>
    <lineage>
        <taxon>Bacteria</taxon>
        <taxon>Bacillati</taxon>
        <taxon>Cyanobacteriota</taxon>
        <taxon>Cyanophyceae</taxon>
        <taxon>Leptolyngbyales</taxon>
        <taxon>Leptolyngbyaceae</taxon>
        <taxon>Phormidesmis</taxon>
    </lineage>
</organism>
<feature type="domain" description="Gp5/Type VI secretion system Vgr protein OB-fold" evidence="1">
    <location>
        <begin position="19"/>
        <end position="96"/>
    </location>
</feature>
<proteinExistence type="predicted"/>